<evidence type="ECO:0000313" key="5">
    <source>
        <dbReference type="Proteomes" id="UP000440004"/>
    </source>
</evidence>
<gene>
    <name evidence="4" type="ORF">GC105_15275</name>
</gene>
<dbReference type="InterPro" id="IPR005025">
    <property type="entry name" value="FMN_Rdtase-like_dom"/>
</dbReference>
<evidence type="ECO:0000256" key="1">
    <source>
        <dbReference type="ARBA" id="ARBA00022630"/>
    </source>
</evidence>
<protein>
    <recommendedName>
        <fullName evidence="3">NADPH-dependent FMN reductase-like domain-containing protein</fullName>
    </recommendedName>
</protein>
<evidence type="ECO:0000259" key="3">
    <source>
        <dbReference type="Pfam" id="PF03358"/>
    </source>
</evidence>
<dbReference type="RefSeq" id="WP_152806572.1">
    <property type="nucleotide sequence ID" value="NZ_WHNX01000042.1"/>
</dbReference>
<sequence length="209" mass="22997">MGILVVSGDPTGKGKVNELLSLIAEHTSDGVDFISLKDYDIGYCRGCFGCVDDNQCVVQDDWTQIGDKVKEADTLVLGIPTYYGAAFGINALMHSFLERWFSLRHKGIKLNLKKVILVIVSGGEHEDKAASYLQTFFQMYHGIDEKNIEVISARGSIPCLVCGEGETCPVSFVIQMMGEGVKITEDMIPTIKDQPEIIERSKNICRGAL</sequence>
<keyword evidence="1" id="KW-0285">Flavoprotein</keyword>
<dbReference type="EMBL" id="WHNX01000042">
    <property type="protein sequence ID" value="MPW27140.1"/>
    <property type="molecule type" value="Genomic_DNA"/>
</dbReference>
<dbReference type="InterPro" id="IPR051796">
    <property type="entry name" value="ISF_SsuE-like"/>
</dbReference>
<dbReference type="PANTHER" id="PTHR43278">
    <property type="entry name" value="NAD(P)H-DEPENDENT FMN-CONTAINING OXIDOREDUCTASE YWQN-RELATED"/>
    <property type="match status" value="1"/>
</dbReference>
<dbReference type="AlphaFoldDB" id="A0A6A7KC81"/>
<accession>A0A6A7KC81</accession>
<keyword evidence="5" id="KW-1185">Reference proteome</keyword>
<reference evidence="4 5" key="1">
    <citation type="submission" date="2019-10" db="EMBL/GenBank/DDBJ databases">
        <title>Alkalibaculum tamaniensis sp.nov., a new alkaliphilic acetogen, isolated on methoxylated aromatics from a mud volcano.</title>
        <authorList>
            <person name="Khomyakova M.A."/>
            <person name="Merkel A.Y."/>
            <person name="Bonch-Osmolovskaya E.A."/>
            <person name="Slobodkin A.I."/>
        </authorList>
    </citation>
    <scope>NUCLEOTIDE SEQUENCE [LARGE SCALE GENOMIC DNA]</scope>
    <source>
        <strain evidence="4 5">M08DMB</strain>
    </source>
</reference>
<evidence type="ECO:0000313" key="4">
    <source>
        <dbReference type="EMBL" id="MPW27140.1"/>
    </source>
</evidence>
<dbReference type="Proteomes" id="UP000440004">
    <property type="component" value="Unassembled WGS sequence"/>
</dbReference>
<dbReference type="PANTHER" id="PTHR43278:SF1">
    <property type="entry name" value="IRON-SULFUR FLAVOPROTEIN MJ1083"/>
    <property type="match status" value="1"/>
</dbReference>
<dbReference type="InterPro" id="IPR029039">
    <property type="entry name" value="Flavoprotein-like_sf"/>
</dbReference>
<evidence type="ECO:0000256" key="2">
    <source>
        <dbReference type="ARBA" id="ARBA00022643"/>
    </source>
</evidence>
<keyword evidence="2" id="KW-0288">FMN</keyword>
<proteinExistence type="predicted"/>
<organism evidence="4 5">
    <name type="scientific">Alkalibaculum sporogenes</name>
    <dbReference type="NCBI Taxonomy" id="2655001"/>
    <lineage>
        <taxon>Bacteria</taxon>
        <taxon>Bacillati</taxon>
        <taxon>Bacillota</taxon>
        <taxon>Clostridia</taxon>
        <taxon>Eubacteriales</taxon>
        <taxon>Eubacteriaceae</taxon>
        <taxon>Alkalibaculum</taxon>
    </lineage>
</organism>
<name>A0A6A7KC81_9FIRM</name>
<dbReference type="Pfam" id="PF03358">
    <property type="entry name" value="FMN_red"/>
    <property type="match status" value="1"/>
</dbReference>
<feature type="domain" description="NADPH-dependent FMN reductase-like" evidence="3">
    <location>
        <begin position="1"/>
        <end position="144"/>
    </location>
</feature>
<dbReference type="GO" id="GO:0016491">
    <property type="term" value="F:oxidoreductase activity"/>
    <property type="evidence" value="ECO:0007669"/>
    <property type="project" value="InterPro"/>
</dbReference>
<comment type="caution">
    <text evidence="4">The sequence shown here is derived from an EMBL/GenBank/DDBJ whole genome shotgun (WGS) entry which is preliminary data.</text>
</comment>
<dbReference type="SUPFAM" id="SSF52218">
    <property type="entry name" value="Flavoproteins"/>
    <property type="match status" value="1"/>
</dbReference>
<dbReference type="Gene3D" id="3.40.50.360">
    <property type="match status" value="1"/>
</dbReference>